<reference evidence="1 2" key="2">
    <citation type="submission" date="2018-11" db="EMBL/GenBank/DDBJ databases">
        <authorList>
            <consortium name="Pathogen Informatics"/>
        </authorList>
    </citation>
    <scope>NUCLEOTIDE SEQUENCE [LARGE SCALE GENOMIC DNA]</scope>
</reference>
<evidence type="ECO:0000313" key="1">
    <source>
        <dbReference type="EMBL" id="VDM41345.1"/>
    </source>
</evidence>
<proteinExistence type="predicted"/>
<dbReference type="AlphaFoldDB" id="A0A183UNF4"/>
<dbReference type="WBParaSite" id="TCNE_0001002401-mRNA-1">
    <property type="protein sequence ID" value="TCNE_0001002401-mRNA-1"/>
    <property type="gene ID" value="TCNE_0001002401"/>
</dbReference>
<name>A0A183UNF4_TOXCA</name>
<reference evidence="3" key="1">
    <citation type="submission" date="2016-06" db="UniProtKB">
        <authorList>
            <consortium name="WormBaseParasite"/>
        </authorList>
    </citation>
    <scope>IDENTIFICATION</scope>
</reference>
<evidence type="ECO:0000313" key="2">
    <source>
        <dbReference type="Proteomes" id="UP000050794"/>
    </source>
</evidence>
<keyword evidence="2" id="KW-1185">Reference proteome</keyword>
<dbReference type="Proteomes" id="UP000050794">
    <property type="component" value="Unassembled WGS sequence"/>
</dbReference>
<accession>A0A183UNF4</accession>
<organism evidence="2 3">
    <name type="scientific">Toxocara canis</name>
    <name type="common">Canine roundworm</name>
    <dbReference type="NCBI Taxonomy" id="6265"/>
    <lineage>
        <taxon>Eukaryota</taxon>
        <taxon>Metazoa</taxon>
        <taxon>Ecdysozoa</taxon>
        <taxon>Nematoda</taxon>
        <taxon>Chromadorea</taxon>
        <taxon>Rhabditida</taxon>
        <taxon>Spirurina</taxon>
        <taxon>Ascaridomorpha</taxon>
        <taxon>Ascaridoidea</taxon>
        <taxon>Toxocaridae</taxon>
        <taxon>Toxocara</taxon>
    </lineage>
</organism>
<evidence type="ECO:0000313" key="3">
    <source>
        <dbReference type="WBParaSite" id="TCNE_0001002401-mRNA-1"/>
    </source>
</evidence>
<sequence length="94" mass="10649">MEYLANTTYGSKCAFSEVNLLTTKARLNYLGYMLQYSDEQIVQTIDRIHLFKPGKARKVKYKKEKDMRAAKAVEELAAAGSDQIVKCANKLNDP</sequence>
<gene>
    <name evidence="1" type="ORF">TCNE_LOCUS10024</name>
</gene>
<protein>
    <submittedName>
        <fullName evidence="3">DNA-directed DNA polymerase</fullName>
    </submittedName>
</protein>
<dbReference type="EMBL" id="UYWY01020364">
    <property type="protein sequence ID" value="VDM41345.1"/>
    <property type="molecule type" value="Genomic_DNA"/>
</dbReference>